<gene>
    <name evidence="2" type="ORF">Pc20g07090</name>
    <name evidence="2" type="ORF">PCH_Pc20g07090</name>
</gene>
<name>B6HDD4_PENRW</name>
<keyword evidence="3" id="KW-1185">Reference proteome</keyword>
<sequence>MEFERNLKTIKASYTTCPAVDELWTMVKITPSGGEEVWMGAPSEQKWLRERREDYEGDTSRPRCSKRPNVLTDVKASTDWSIWPTWPSSRLAICSLGNLVRKLCLVFFAVYLMLIHVRVGSSFLDLLLACLAWFEMFWSNTAGGYGASLDSFDDDETTAFMLPEDFVAAVSEAVRHLIASFDNFVKSHRRTHGLTGAHVSRETRDQILEYRGSQERAPWPRQESGSPPRPSVNTCPTSSNQELLDLLRESEEWDYPLPLTSKNLQFLCPLLLLFPLSPPHPHLPQFNLCLETRSRQNLKVLTLGLQSWRQPLHSQLSHLQCL</sequence>
<feature type="region of interest" description="Disordered" evidence="1">
    <location>
        <begin position="211"/>
        <end position="238"/>
    </location>
</feature>
<evidence type="ECO:0000256" key="1">
    <source>
        <dbReference type="SAM" id="MobiDB-lite"/>
    </source>
</evidence>
<dbReference type="Proteomes" id="UP000000724">
    <property type="component" value="Contig Pc00c20"/>
</dbReference>
<dbReference type="OrthoDB" id="4368112at2759"/>
<reference evidence="2 3" key="1">
    <citation type="journal article" date="2008" name="Nat. Biotechnol.">
        <title>Genome sequencing and analysis of the filamentous fungus Penicillium chrysogenum.</title>
        <authorList>
            <person name="van den Berg M.A."/>
            <person name="Albang R."/>
            <person name="Albermann K."/>
            <person name="Badger J.H."/>
            <person name="Daran J.-M."/>
            <person name="Driessen A.J.M."/>
            <person name="Garcia-Estrada C."/>
            <person name="Fedorova N.D."/>
            <person name="Harris D.M."/>
            <person name="Heijne W.H.M."/>
            <person name="Joardar V.S."/>
            <person name="Kiel J.A.K.W."/>
            <person name="Kovalchuk A."/>
            <person name="Martin J.F."/>
            <person name="Nierman W.C."/>
            <person name="Nijland J.G."/>
            <person name="Pronk J.T."/>
            <person name="Roubos J.A."/>
            <person name="van der Klei I.J."/>
            <person name="van Peij N.N.M.E."/>
            <person name="Veenhuis M."/>
            <person name="von Doehren H."/>
            <person name="Wagner C."/>
            <person name="Wortman J.R."/>
            <person name="Bovenberg R.A.L."/>
        </authorList>
    </citation>
    <scope>NUCLEOTIDE SEQUENCE [LARGE SCALE GENOMIC DNA]</scope>
    <source>
        <strain evidence="3">ATCC 28089 / DSM 1075 / NRRL 1951 / Wisconsin 54-1255</strain>
    </source>
</reference>
<proteinExistence type="predicted"/>
<evidence type="ECO:0000313" key="3">
    <source>
        <dbReference type="Proteomes" id="UP000000724"/>
    </source>
</evidence>
<evidence type="ECO:0000313" key="2">
    <source>
        <dbReference type="EMBL" id="CAP86038.1"/>
    </source>
</evidence>
<accession>B6HDD4</accession>
<dbReference type="HOGENOM" id="CLU_863574_0_0_1"/>
<dbReference type="EMBL" id="AM920435">
    <property type="protein sequence ID" value="CAP86038.1"/>
    <property type="molecule type" value="Genomic_DNA"/>
</dbReference>
<dbReference type="STRING" id="500485.B6HDD4"/>
<protein>
    <submittedName>
        <fullName evidence="2">Uncharacterized protein</fullName>
    </submittedName>
</protein>
<dbReference type="VEuPathDB" id="FungiDB:PCH_Pc20g07090"/>
<organism evidence="2 3">
    <name type="scientific">Penicillium rubens (strain ATCC 28089 / DSM 1075 / NRRL 1951 / Wisconsin 54-1255)</name>
    <name type="common">Penicillium chrysogenum</name>
    <dbReference type="NCBI Taxonomy" id="500485"/>
    <lineage>
        <taxon>Eukaryota</taxon>
        <taxon>Fungi</taxon>
        <taxon>Dikarya</taxon>
        <taxon>Ascomycota</taxon>
        <taxon>Pezizomycotina</taxon>
        <taxon>Eurotiomycetes</taxon>
        <taxon>Eurotiomycetidae</taxon>
        <taxon>Eurotiales</taxon>
        <taxon>Aspergillaceae</taxon>
        <taxon>Penicillium</taxon>
        <taxon>Penicillium chrysogenum species complex</taxon>
    </lineage>
</organism>
<dbReference type="AlphaFoldDB" id="B6HDD4"/>